<reference evidence="8 9" key="1">
    <citation type="submission" date="2015-03" db="EMBL/GenBank/DDBJ databases">
        <authorList>
            <person name="Murphy D."/>
        </authorList>
    </citation>
    <scope>NUCLEOTIDE SEQUENCE [LARGE SCALE GENOMIC DNA]</scope>
    <source>
        <strain evidence="8 9">OL-4</strain>
    </source>
</reference>
<dbReference type="Proteomes" id="UP000045545">
    <property type="component" value="Unassembled WGS sequence"/>
</dbReference>
<evidence type="ECO:0000256" key="5">
    <source>
        <dbReference type="ARBA" id="ARBA00035648"/>
    </source>
</evidence>
<evidence type="ECO:0000259" key="6">
    <source>
        <dbReference type="Pfam" id="PF03755"/>
    </source>
</evidence>
<dbReference type="PANTHER" id="PTHR30636">
    <property type="entry name" value="UPF0701 PROTEIN YICC"/>
    <property type="match status" value="1"/>
</dbReference>
<keyword evidence="9" id="KW-1185">Reference proteome</keyword>
<evidence type="ECO:0008006" key="10">
    <source>
        <dbReference type="Google" id="ProtNLM"/>
    </source>
</evidence>
<dbReference type="PANTHER" id="PTHR30636:SF3">
    <property type="entry name" value="UPF0701 PROTEIN YICC"/>
    <property type="match status" value="1"/>
</dbReference>
<dbReference type="Pfam" id="PF08340">
    <property type="entry name" value="YicC-like_C"/>
    <property type="match status" value="1"/>
</dbReference>
<proteinExistence type="inferred from homology"/>
<comment type="cofactor">
    <cofactor evidence="1">
        <name>a divalent metal cation</name>
        <dbReference type="ChEBI" id="CHEBI:60240"/>
    </cofactor>
</comment>
<dbReference type="GO" id="GO:0004521">
    <property type="term" value="F:RNA endonuclease activity"/>
    <property type="evidence" value="ECO:0007669"/>
    <property type="project" value="InterPro"/>
</dbReference>
<dbReference type="InterPro" id="IPR013527">
    <property type="entry name" value="YicC-like_N"/>
</dbReference>
<dbReference type="NCBIfam" id="TIGR00255">
    <property type="entry name" value="YicC/YloC family endoribonuclease"/>
    <property type="match status" value="1"/>
</dbReference>
<dbReference type="GO" id="GO:0016787">
    <property type="term" value="F:hydrolase activity"/>
    <property type="evidence" value="ECO:0007669"/>
    <property type="project" value="UniProtKB-KW"/>
</dbReference>
<gene>
    <name evidence="8" type="ORF">1833</name>
</gene>
<evidence type="ECO:0000313" key="8">
    <source>
        <dbReference type="EMBL" id="CFX76886.1"/>
    </source>
</evidence>
<keyword evidence="2" id="KW-0540">Nuclease</keyword>
<protein>
    <recommendedName>
        <fullName evidence="10">YicC family protein</fullName>
    </recommendedName>
</protein>
<dbReference type="RefSeq" id="WP_046497977.1">
    <property type="nucleotide sequence ID" value="NZ_CGIH01000029.1"/>
</dbReference>
<name>A0A0E4C908_9FIRM</name>
<evidence type="ECO:0000313" key="9">
    <source>
        <dbReference type="Proteomes" id="UP000045545"/>
    </source>
</evidence>
<feature type="domain" description="Endoribonuclease YicC-like N-terminal" evidence="6">
    <location>
        <begin position="2"/>
        <end position="155"/>
    </location>
</feature>
<comment type="similarity">
    <text evidence="5">Belongs to the YicC/YloC family.</text>
</comment>
<evidence type="ECO:0000256" key="2">
    <source>
        <dbReference type="ARBA" id="ARBA00022722"/>
    </source>
</evidence>
<dbReference type="EMBL" id="CGIH01000029">
    <property type="protein sequence ID" value="CFX76886.1"/>
    <property type="molecule type" value="Genomic_DNA"/>
</dbReference>
<dbReference type="AlphaFoldDB" id="A0A0E4C908"/>
<dbReference type="Pfam" id="PF03755">
    <property type="entry name" value="YicC-like_N"/>
    <property type="match status" value="1"/>
</dbReference>
<dbReference type="InterPro" id="IPR005229">
    <property type="entry name" value="YicC/YloC-like"/>
</dbReference>
<sequence>MIKSMTGFGRSQINENGYNMICELKGVNHRYFDPHIRISRRYLSLEDRVKEKLKQNINRGRIEISISIEKTEEYERNIEVDKGLAMAYHKSLKDLAEYLDISADIRLIDLFRLPDVYSLQEVEEDLDLTWKVLEKCLQEALDKLVDMRVKEGQNLMRDMLTRNDFILERVEQLEQRSPVVAEEYQEKLRSRITEIISLPAVDEARILQEAAIFADRASITEEIIRLKSHIKQFNDILNHGDDAVGRKCDFLVQEMFREINTVASKANDIEMSQIVIDVKAELEKIREQLQNIE</sequence>
<evidence type="ECO:0000256" key="4">
    <source>
        <dbReference type="ARBA" id="ARBA00022801"/>
    </source>
</evidence>
<evidence type="ECO:0000256" key="1">
    <source>
        <dbReference type="ARBA" id="ARBA00001968"/>
    </source>
</evidence>
<dbReference type="OrthoDB" id="9771229at2"/>
<evidence type="ECO:0000259" key="7">
    <source>
        <dbReference type="Pfam" id="PF08340"/>
    </source>
</evidence>
<evidence type="ECO:0000256" key="3">
    <source>
        <dbReference type="ARBA" id="ARBA00022759"/>
    </source>
</evidence>
<organism evidence="8 9">
    <name type="scientific">Syntrophomonas zehnderi OL-4</name>
    <dbReference type="NCBI Taxonomy" id="690567"/>
    <lineage>
        <taxon>Bacteria</taxon>
        <taxon>Bacillati</taxon>
        <taxon>Bacillota</taxon>
        <taxon>Clostridia</taxon>
        <taxon>Eubacteriales</taxon>
        <taxon>Syntrophomonadaceae</taxon>
        <taxon>Syntrophomonas</taxon>
    </lineage>
</organism>
<keyword evidence="3" id="KW-0255">Endonuclease</keyword>
<dbReference type="STRING" id="690567.1833"/>
<keyword evidence="4" id="KW-0378">Hydrolase</keyword>
<accession>A0A0E4C908</accession>
<dbReference type="InterPro" id="IPR013551">
    <property type="entry name" value="YicC-like_C"/>
</dbReference>
<feature type="domain" description="Endoribonuclease YicC-like C-terminal" evidence="7">
    <location>
        <begin position="174"/>
        <end position="293"/>
    </location>
</feature>